<dbReference type="PANTHER" id="PTHR10352">
    <property type="entry name" value="EUKARYOTIC TRANSLATION INITIATION FACTOR 3 SUBUNIT G"/>
    <property type="match status" value="1"/>
</dbReference>
<protein>
    <recommendedName>
        <fullName evidence="3">RRM domain-containing protein</fullName>
    </recommendedName>
</protein>
<feature type="domain" description="RRM" evidence="3">
    <location>
        <begin position="206"/>
        <end position="284"/>
    </location>
</feature>
<dbReference type="SMART" id="SM00360">
    <property type="entry name" value="RRM"/>
    <property type="match status" value="1"/>
</dbReference>
<dbReference type="EMBL" id="JAODUO010000189">
    <property type="protein sequence ID" value="KAK2186786.1"/>
    <property type="molecule type" value="Genomic_DNA"/>
</dbReference>
<name>A0AAD9UEW8_RIDPI</name>
<accession>A0AAD9UEW8</accession>
<dbReference type="InterPro" id="IPR035979">
    <property type="entry name" value="RBD_domain_sf"/>
</dbReference>
<dbReference type="GO" id="GO:0003723">
    <property type="term" value="F:RNA binding"/>
    <property type="evidence" value="ECO:0007669"/>
    <property type="project" value="UniProtKB-UniRule"/>
</dbReference>
<evidence type="ECO:0000256" key="1">
    <source>
        <dbReference type="ARBA" id="ARBA00022884"/>
    </source>
</evidence>
<evidence type="ECO:0000259" key="3">
    <source>
        <dbReference type="PROSITE" id="PS50102"/>
    </source>
</evidence>
<organism evidence="4 5">
    <name type="scientific">Ridgeia piscesae</name>
    <name type="common">Tubeworm</name>
    <dbReference type="NCBI Taxonomy" id="27915"/>
    <lineage>
        <taxon>Eukaryota</taxon>
        <taxon>Metazoa</taxon>
        <taxon>Spiralia</taxon>
        <taxon>Lophotrochozoa</taxon>
        <taxon>Annelida</taxon>
        <taxon>Polychaeta</taxon>
        <taxon>Sedentaria</taxon>
        <taxon>Canalipalpata</taxon>
        <taxon>Sabellida</taxon>
        <taxon>Siboglinidae</taxon>
        <taxon>Ridgeia</taxon>
    </lineage>
</organism>
<dbReference type="Pfam" id="PF00076">
    <property type="entry name" value="RRM_1"/>
    <property type="match status" value="1"/>
</dbReference>
<gene>
    <name evidence="4" type="ORF">NP493_189g05001</name>
</gene>
<reference evidence="4" key="1">
    <citation type="journal article" date="2023" name="Mol. Biol. Evol.">
        <title>Third-Generation Sequencing Reveals the Adaptive Role of the Epigenome in Three Deep-Sea Polychaetes.</title>
        <authorList>
            <person name="Perez M."/>
            <person name="Aroh O."/>
            <person name="Sun Y."/>
            <person name="Lan Y."/>
            <person name="Juniper S.K."/>
            <person name="Young C.R."/>
            <person name="Angers B."/>
            <person name="Qian P.Y."/>
        </authorList>
    </citation>
    <scope>NUCLEOTIDE SEQUENCE</scope>
    <source>
        <strain evidence="4">R07B-5</strain>
    </source>
</reference>
<dbReference type="Gene3D" id="3.30.70.330">
    <property type="match status" value="1"/>
</dbReference>
<keyword evidence="5" id="KW-1185">Reference proteome</keyword>
<sequence>MKYLRRTAQLSSAVCSPTRGLACRRALALCCLKTRNQAQEAIDSLNGHVLEGYHETLSVQFAEDNKGKARPPAVIISSRGRGAYPTPGGRGGFGGASRGGGGFGGRGGFGGVRGGGGYGVPGRGRGTRGGYGVARGAFNGGTATYDNGYESNYGPIRTQNQNRFRYNPMSGGGGGASYNSGYTSFNGNGAGAGAGAGQEAAEEEGYVLFAYNIGAETDERGLWQLFSPFGIVQKVNVIRDGQKGTGKGYGFVTMSNYHEATNAIQALDGYRFTGKPLQVSFKTKK</sequence>
<keyword evidence="1 2" id="KW-0694">RNA-binding</keyword>
<dbReference type="Proteomes" id="UP001209878">
    <property type="component" value="Unassembled WGS sequence"/>
</dbReference>
<dbReference type="InterPro" id="IPR000504">
    <property type="entry name" value="RRM_dom"/>
</dbReference>
<dbReference type="AlphaFoldDB" id="A0AAD9UEW8"/>
<comment type="caution">
    <text evidence="4">The sequence shown here is derived from an EMBL/GenBank/DDBJ whole genome shotgun (WGS) entry which is preliminary data.</text>
</comment>
<evidence type="ECO:0000313" key="4">
    <source>
        <dbReference type="EMBL" id="KAK2186786.1"/>
    </source>
</evidence>
<dbReference type="InterPro" id="IPR012677">
    <property type="entry name" value="Nucleotide-bd_a/b_plait_sf"/>
</dbReference>
<evidence type="ECO:0000313" key="5">
    <source>
        <dbReference type="Proteomes" id="UP001209878"/>
    </source>
</evidence>
<evidence type="ECO:0000256" key="2">
    <source>
        <dbReference type="PROSITE-ProRule" id="PRU00176"/>
    </source>
</evidence>
<dbReference type="PROSITE" id="PS50102">
    <property type="entry name" value="RRM"/>
    <property type="match status" value="1"/>
</dbReference>
<dbReference type="SUPFAM" id="SSF54928">
    <property type="entry name" value="RNA-binding domain, RBD"/>
    <property type="match status" value="2"/>
</dbReference>
<proteinExistence type="predicted"/>